<evidence type="ECO:0000313" key="2">
    <source>
        <dbReference type="EMBL" id="AXB55389.1"/>
    </source>
</evidence>
<dbReference type="AlphaFoldDB" id="A0A344LN97"/>
<dbReference type="PANTHER" id="PTHR43792">
    <property type="entry name" value="GNAT FAMILY, PUTATIVE (AFU_ORTHOLOGUE AFUA_3G00765)-RELATED-RELATED"/>
    <property type="match status" value="1"/>
</dbReference>
<evidence type="ECO:0000313" key="3">
    <source>
        <dbReference type="Proteomes" id="UP000251561"/>
    </source>
</evidence>
<sequence length="176" mass="20521">MKAQDIVSDRLLLKRLSINHLSHQYVSWLNDHDVNKYLETKGNYTLEKLESFLIDQEEKDIYFWAIHLKENYEHIGNIKIDPINIENNSGEYGILMGNKKYWGKGYAKEASEIVINYCFEILGLKQITLGVIENNLSAVSLYKRLGFNISESFSNYGIYDNKESNLLRMNLENSNE</sequence>
<accession>A0A344LN97</accession>
<dbReference type="OrthoDB" id="9788916at2"/>
<name>A0A344LN97_9FLAO</name>
<protein>
    <recommendedName>
        <fullName evidence="1">N-acetyltransferase domain-containing protein</fullName>
    </recommendedName>
</protein>
<dbReference type="PANTHER" id="PTHR43792:SF1">
    <property type="entry name" value="N-ACETYLTRANSFERASE DOMAIN-CONTAINING PROTEIN"/>
    <property type="match status" value="1"/>
</dbReference>
<dbReference type="InterPro" id="IPR000182">
    <property type="entry name" value="GNAT_dom"/>
</dbReference>
<dbReference type="EMBL" id="CP030261">
    <property type="protein sequence ID" value="AXB55389.1"/>
    <property type="molecule type" value="Genomic_DNA"/>
</dbReference>
<evidence type="ECO:0000259" key="1">
    <source>
        <dbReference type="PROSITE" id="PS51186"/>
    </source>
</evidence>
<organism evidence="2 3">
    <name type="scientific">Flavobacterium fluviale</name>
    <dbReference type="NCBI Taxonomy" id="2249356"/>
    <lineage>
        <taxon>Bacteria</taxon>
        <taxon>Pseudomonadati</taxon>
        <taxon>Bacteroidota</taxon>
        <taxon>Flavobacteriia</taxon>
        <taxon>Flavobacteriales</taxon>
        <taxon>Flavobacteriaceae</taxon>
        <taxon>Flavobacterium</taxon>
    </lineage>
</organism>
<dbReference type="SUPFAM" id="SSF55729">
    <property type="entry name" value="Acyl-CoA N-acyltransferases (Nat)"/>
    <property type="match status" value="1"/>
</dbReference>
<reference evidence="2 3" key="1">
    <citation type="submission" date="2018-06" db="EMBL/GenBank/DDBJ databases">
        <title>Genome sequencing of Flavobacterium.</title>
        <authorList>
            <person name="Baek M.-G."/>
            <person name="Yi H."/>
        </authorList>
    </citation>
    <scope>NUCLEOTIDE SEQUENCE [LARGE SCALE GENOMIC DNA]</scope>
    <source>
        <strain evidence="2 3">HYN0086</strain>
    </source>
</reference>
<dbReference type="RefSeq" id="WP_113676514.1">
    <property type="nucleotide sequence ID" value="NZ_CP030261.1"/>
</dbReference>
<dbReference type="InterPro" id="IPR051531">
    <property type="entry name" value="N-acetyltransferase"/>
</dbReference>
<dbReference type="GO" id="GO:0016747">
    <property type="term" value="F:acyltransferase activity, transferring groups other than amino-acyl groups"/>
    <property type="evidence" value="ECO:0007669"/>
    <property type="project" value="InterPro"/>
</dbReference>
<dbReference type="Gene3D" id="3.40.630.30">
    <property type="match status" value="1"/>
</dbReference>
<proteinExistence type="predicted"/>
<dbReference type="PROSITE" id="PS51186">
    <property type="entry name" value="GNAT"/>
    <property type="match status" value="1"/>
</dbReference>
<keyword evidence="3" id="KW-1185">Reference proteome</keyword>
<gene>
    <name evidence="2" type="ORF">HYN86_01725</name>
</gene>
<feature type="domain" description="N-acetyltransferase" evidence="1">
    <location>
        <begin position="24"/>
        <end position="172"/>
    </location>
</feature>
<dbReference type="KEGG" id="ffl:HYN86_01725"/>
<dbReference type="InterPro" id="IPR016181">
    <property type="entry name" value="Acyl_CoA_acyltransferase"/>
</dbReference>
<dbReference type="Pfam" id="PF13302">
    <property type="entry name" value="Acetyltransf_3"/>
    <property type="match status" value="1"/>
</dbReference>
<dbReference type="Proteomes" id="UP000251561">
    <property type="component" value="Chromosome"/>
</dbReference>